<organism evidence="2 3">
    <name type="scientific">Mya arenaria</name>
    <name type="common">Soft-shell clam</name>
    <dbReference type="NCBI Taxonomy" id="6604"/>
    <lineage>
        <taxon>Eukaryota</taxon>
        <taxon>Metazoa</taxon>
        <taxon>Spiralia</taxon>
        <taxon>Lophotrochozoa</taxon>
        <taxon>Mollusca</taxon>
        <taxon>Bivalvia</taxon>
        <taxon>Autobranchia</taxon>
        <taxon>Heteroconchia</taxon>
        <taxon>Euheterodonta</taxon>
        <taxon>Imparidentia</taxon>
        <taxon>Neoheterodontei</taxon>
        <taxon>Myida</taxon>
        <taxon>Myoidea</taxon>
        <taxon>Myidae</taxon>
        <taxon>Mya</taxon>
    </lineage>
</organism>
<accession>A0ABY7FKW9</accession>
<evidence type="ECO:0000313" key="2">
    <source>
        <dbReference type="EMBL" id="WAR22855.1"/>
    </source>
</evidence>
<evidence type="ECO:0000256" key="1">
    <source>
        <dbReference type="SAM" id="MobiDB-lite"/>
    </source>
</evidence>
<dbReference type="Proteomes" id="UP001164746">
    <property type="component" value="Chromosome 13"/>
</dbReference>
<feature type="compositionally biased region" description="Low complexity" evidence="1">
    <location>
        <begin position="20"/>
        <end position="29"/>
    </location>
</feature>
<protein>
    <submittedName>
        <fullName evidence="2">Uncharacterized protein</fullName>
    </submittedName>
</protein>
<gene>
    <name evidence="2" type="ORF">MAR_036524</name>
</gene>
<sequence>MSVCSATAAASSRPGRRGSRSSSTRASTTEQQFYIGKSGLKPLNQRRAYCSTCIQVLVTATS</sequence>
<keyword evidence="3" id="KW-1185">Reference proteome</keyword>
<reference evidence="2" key="1">
    <citation type="submission" date="2022-11" db="EMBL/GenBank/DDBJ databases">
        <title>Centuries of genome instability and evolution in soft-shell clam transmissible cancer (bioRxiv).</title>
        <authorList>
            <person name="Hart S.F.M."/>
            <person name="Yonemitsu M.A."/>
            <person name="Giersch R.M."/>
            <person name="Beal B.F."/>
            <person name="Arriagada G."/>
            <person name="Davis B.W."/>
            <person name="Ostrander E.A."/>
            <person name="Goff S.P."/>
            <person name="Metzger M.J."/>
        </authorList>
    </citation>
    <scope>NUCLEOTIDE SEQUENCE</scope>
    <source>
        <strain evidence="2">MELC-2E11</strain>
        <tissue evidence="2">Siphon/mantle</tissue>
    </source>
</reference>
<feature type="region of interest" description="Disordered" evidence="1">
    <location>
        <begin position="1"/>
        <end position="30"/>
    </location>
</feature>
<evidence type="ECO:0000313" key="3">
    <source>
        <dbReference type="Proteomes" id="UP001164746"/>
    </source>
</evidence>
<feature type="compositionally biased region" description="Low complexity" evidence="1">
    <location>
        <begin position="1"/>
        <end position="13"/>
    </location>
</feature>
<name>A0ABY7FKW9_MYAAR</name>
<proteinExistence type="predicted"/>
<dbReference type="EMBL" id="CP111024">
    <property type="protein sequence ID" value="WAR22855.1"/>
    <property type="molecule type" value="Genomic_DNA"/>
</dbReference>